<reference evidence="6 7" key="1">
    <citation type="journal article" date="2012" name="J. Bacteriol.">
        <title>Complete genome sequence of phototrophic betaproteobacterium Rubrivivax gelatinosus IL144.</title>
        <authorList>
            <person name="Nagashima S."/>
            <person name="Kamimura A."/>
            <person name="Shimizu T."/>
            <person name="Nakamura-isaki S."/>
            <person name="Aono E."/>
            <person name="Sakamoto K."/>
            <person name="Ichikawa N."/>
            <person name="Nakazawa H."/>
            <person name="Sekine M."/>
            <person name="Yamazaki S."/>
            <person name="Fujita N."/>
            <person name="Shimada K."/>
            <person name="Hanada S."/>
            <person name="Nagashima K.V.P."/>
        </authorList>
    </citation>
    <scope>NUCLEOTIDE SEQUENCE [LARGE SCALE GENOMIC DNA]</scope>
    <source>
        <strain evidence="7">NBRC 100245 / IL144</strain>
    </source>
</reference>
<dbReference type="GO" id="GO:0046872">
    <property type="term" value="F:metal ion binding"/>
    <property type="evidence" value="ECO:0007669"/>
    <property type="project" value="UniProtKB-KW"/>
</dbReference>
<feature type="binding site" evidence="4">
    <location>
        <position position="146"/>
    </location>
    <ligand>
        <name>Mn(2+)</name>
        <dbReference type="ChEBI" id="CHEBI:29035"/>
        <label>1</label>
    </ligand>
</feature>
<organism evidence="6 7">
    <name type="scientific">Rubrivivax gelatinosus (strain NBRC 100245 / IL144)</name>
    <dbReference type="NCBI Taxonomy" id="983917"/>
    <lineage>
        <taxon>Bacteria</taxon>
        <taxon>Pseudomonadati</taxon>
        <taxon>Pseudomonadota</taxon>
        <taxon>Betaproteobacteria</taxon>
        <taxon>Burkholderiales</taxon>
        <taxon>Sphaerotilaceae</taxon>
        <taxon>Rubrivivax</taxon>
    </lineage>
</organism>
<accession>I0HSH1</accession>
<evidence type="ECO:0000256" key="1">
    <source>
        <dbReference type="ARBA" id="ARBA00009227"/>
    </source>
</evidence>
<dbReference type="PROSITE" id="PS51409">
    <property type="entry name" value="ARGINASE_2"/>
    <property type="match status" value="1"/>
</dbReference>
<dbReference type="GO" id="GO:0008783">
    <property type="term" value="F:agmatinase activity"/>
    <property type="evidence" value="ECO:0007669"/>
    <property type="project" value="UniProtKB-EC"/>
</dbReference>
<comment type="similarity">
    <text evidence="1">Belongs to the arginase family. Agmatinase subfamily.</text>
</comment>
<evidence type="ECO:0000313" key="6">
    <source>
        <dbReference type="EMBL" id="BAL95958.1"/>
    </source>
</evidence>
<dbReference type="PROSITE" id="PS01053">
    <property type="entry name" value="ARGINASE_1"/>
    <property type="match status" value="1"/>
</dbReference>
<dbReference type="PATRIC" id="fig|983917.3.peg.2542"/>
<keyword evidence="4" id="KW-0464">Manganese</keyword>
<dbReference type="Gene3D" id="3.40.800.10">
    <property type="entry name" value="Ureohydrolase domain"/>
    <property type="match status" value="1"/>
</dbReference>
<dbReference type="STRING" id="983917.RGE_26190"/>
<dbReference type="InterPro" id="IPR020855">
    <property type="entry name" value="Ureohydrolase_Mn_BS"/>
</dbReference>
<dbReference type="GO" id="GO:0033389">
    <property type="term" value="P:putrescine biosynthetic process from arginine, via agmatine"/>
    <property type="evidence" value="ECO:0007669"/>
    <property type="project" value="TreeGrafter"/>
</dbReference>
<sequence>MRVPPARPMSHFAFLSDHASFLKVPTREAAPAMPFCVAGVAWDGAVTNRPGARFGPRAIRAASHMLCDATHPLFGSSPIGALADAGDLPLPNTSIEGMRRALQPAAAELIAAHHMAWLGGDHSMTLPLLREYRARFGRPLAVIHFDAHCDTWEDHFGEPSGHGTWVHEAFVEGLVDPACFVQVGIRSAAVREARDYVPDRGGLFFGARELRGLESPGQLAPVLAAVRERFAAHGMPPVYLSLDIDCLDPAFAPGTGTPEPGGMSTNQVLTLLEEWAELPFVGMDCVEVAPPYDHAELASSAAATFVWTYLAGRLAQAAAGAGAARR</sequence>
<dbReference type="AlphaFoldDB" id="I0HSH1"/>
<dbReference type="PRINTS" id="PR00116">
    <property type="entry name" value="ARGINASE"/>
</dbReference>
<feature type="binding site" evidence="4">
    <location>
        <position position="122"/>
    </location>
    <ligand>
        <name>Mn(2+)</name>
        <dbReference type="ChEBI" id="CHEBI:29035"/>
        <label>1</label>
    </ligand>
</feature>
<evidence type="ECO:0000256" key="2">
    <source>
        <dbReference type="ARBA" id="ARBA00022723"/>
    </source>
</evidence>
<dbReference type="NCBIfam" id="NF002564">
    <property type="entry name" value="PRK02190.1"/>
    <property type="match status" value="1"/>
</dbReference>
<feature type="binding site" evidence="4">
    <location>
        <position position="245"/>
    </location>
    <ligand>
        <name>Mn(2+)</name>
        <dbReference type="ChEBI" id="CHEBI:29035"/>
        <label>1</label>
    </ligand>
</feature>
<dbReference type="EMBL" id="AP012320">
    <property type="protein sequence ID" value="BAL95958.1"/>
    <property type="molecule type" value="Genomic_DNA"/>
</dbReference>
<keyword evidence="3 5" id="KW-0378">Hydrolase</keyword>
<feature type="binding site" evidence="4">
    <location>
        <position position="148"/>
    </location>
    <ligand>
        <name>Mn(2+)</name>
        <dbReference type="ChEBI" id="CHEBI:29035"/>
        <label>1</label>
    </ligand>
</feature>
<dbReference type="PANTHER" id="PTHR11358">
    <property type="entry name" value="ARGINASE/AGMATINASE"/>
    <property type="match status" value="1"/>
</dbReference>
<evidence type="ECO:0000256" key="3">
    <source>
        <dbReference type="ARBA" id="ARBA00022801"/>
    </source>
</evidence>
<keyword evidence="2 4" id="KW-0479">Metal-binding</keyword>
<dbReference type="PANTHER" id="PTHR11358:SF26">
    <property type="entry name" value="GUANIDINO ACID HYDROLASE, MITOCHONDRIAL"/>
    <property type="match status" value="1"/>
</dbReference>
<evidence type="ECO:0000256" key="5">
    <source>
        <dbReference type="RuleBase" id="RU003684"/>
    </source>
</evidence>
<protein>
    <submittedName>
        <fullName evidence="6">Agmatinase SpeB</fullName>
        <ecNumber evidence="6">3.5.3.11</ecNumber>
    </submittedName>
</protein>
<proteinExistence type="inferred from homology"/>
<dbReference type="Proteomes" id="UP000007883">
    <property type="component" value="Chromosome"/>
</dbReference>
<dbReference type="InterPro" id="IPR023696">
    <property type="entry name" value="Ureohydrolase_dom_sf"/>
</dbReference>
<dbReference type="KEGG" id="rge:RGE_26190"/>
<dbReference type="EC" id="3.5.3.11" evidence="6"/>
<evidence type="ECO:0000313" key="7">
    <source>
        <dbReference type="Proteomes" id="UP000007883"/>
    </source>
</evidence>
<dbReference type="eggNOG" id="COG0010">
    <property type="taxonomic scope" value="Bacteria"/>
</dbReference>
<gene>
    <name evidence="6" type="primary">speB</name>
    <name evidence="6" type="ordered locus">RGE_26190</name>
</gene>
<feature type="binding site" evidence="4">
    <location>
        <position position="150"/>
    </location>
    <ligand>
        <name>Mn(2+)</name>
        <dbReference type="ChEBI" id="CHEBI:29035"/>
        <label>1</label>
    </ligand>
</feature>
<feature type="binding site" evidence="4">
    <location>
        <position position="243"/>
    </location>
    <ligand>
        <name>Mn(2+)</name>
        <dbReference type="ChEBI" id="CHEBI:29035"/>
        <label>1</label>
    </ligand>
</feature>
<keyword evidence="7" id="KW-1185">Reference proteome</keyword>
<name>I0HSH1_RUBGI</name>
<dbReference type="PIRSF" id="PIRSF036979">
    <property type="entry name" value="Arginase"/>
    <property type="match status" value="1"/>
</dbReference>
<comment type="cofactor">
    <cofactor evidence="4">
        <name>Mn(2+)</name>
        <dbReference type="ChEBI" id="CHEBI:29035"/>
    </cofactor>
    <text evidence="4">Binds 2 manganese ions per subunit.</text>
</comment>
<dbReference type="HOGENOM" id="CLU_039478_0_0_4"/>
<dbReference type="Pfam" id="PF00491">
    <property type="entry name" value="Arginase"/>
    <property type="match status" value="1"/>
</dbReference>
<dbReference type="SUPFAM" id="SSF52768">
    <property type="entry name" value="Arginase/deacetylase"/>
    <property type="match status" value="1"/>
</dbReference>
<dbReference type="InterPro" id="IPR006035">
    <property type="entry name" value="Ureohydrolase"/>
</dbReference>
<evidence type="ECO:0000256" key="4">
    <source>
        <dbReference type="PIRSR" id="PIRSR036979-1"/>
    </source>
</evidence>